<gene>
    <name evidence="3" type="ORF">EDM59_15625</name>
</gene>
<evidence type="ECO:0000256" key="1">
    <source>
        <dbReference type="SAM" id="MobiDB-lite"/>
    </source>
</evidence>
<feature type="region of interest" description="Disordered" evidence="1">
    <location>
        <begin position="83"/>
        <end position="103"/>
    </location>
</feature>
<comment type="caution">
    <text evidence="3">The sequence shown here is derived from an EMBL/GenBank/DDBJ whole genome shotgun (WGS) entry which is preliminary data.</text>
</comment>
<accession>A0A3M8D8N2</accession>
<dbReference type="Proteomes" id="UP000269573">
    <property type="component" value="Unassembled WGS sequence"/>
</dbReference>
<name>A0A3M8D8N2_9BACL</name>
<keyword evidence="3" id="KW-0489">Methyltransferase</keyword>
<evidence type="ECO:0000259" key="2">
    <source>
        <dbReference type="Pfam" id="PF13649"/>
    </source>
</evidence>
<reference evidence="3 4" key="1">
    <citation type="submission" date="2018-10" db="EMBL/GenBank/DDBJ databases">
        <title>Phylogenomics of Brevibacillus.</title>
        <authorList>
            <person name="Dunlap C."/>
        </authorList>
    </citation>
    <scope>NUCLEOTIDE SEQUENCE [LARGE SCALE GENOMIC DNA]</scope>
    <source>
        <strain evidence="3 4">JCM 15774</strain>
    </source>
</reference>
<dbReference type="InterPro" id="IPR041698">
    <property type="entry name" value="Methyltransf_25"/>
</dbReference>
<dbReference type="CDD" id="cd02440">
    <property type="entry name" value="AdoMet_MTases"/>
    <property type="match status" value="1"/>
</dbReference>
<organism evidence="3 4">
    <name type="scientific">Brevibacillus nitrificans</name>
    <dbReference type="NCBI Taxonomy" id="651560"/>
    <lineage>
        <taxon>Bacteria</taxon>
        <taxon>Bacillati</taxon>
        <taxon>Bacillota</taxon>
        <taxon>Bacilli</taxon>
        <taxon>Bacillales</taxon>
        <taxon>Paenibacillaceae</taxon>
        <taxon>Brevibacillus</taxon>
    </lineage>
</organism>
<dbReference type="AlphaFoldDB" id="A0A3M8D8N2"/>
<dbReference type="Pfam" id="PF13649">
    <property type="entry name" value="Methyltransf_25"/>
    <property type="match status" value="1"/>
</dbReference>
<dbReference type="SUPFAM" id="SSF53335">
    <property type="entry name" value="S-adenosyl-L-methionine-dependent methyltransferases"/>
    <property type="match status" value="1"/>
</dbReference>
<dbReference type="InterPro" id="IPR029063">
    <property type="entry name" value="SAM-dependent_MTases_sf"/>
</dbReference>
<dbReference type="GO" id="GO:0008168">
    <property type="term" value="F:methyltransferase activity"/>
    <property type="evidence" value="ECO:0007669"/>
    <property type="project" value="UniProtKB-KW"/>
</dbReference>
<sequence>MKQKIIDAYAKLSLDYEKNVDTESGFNAFYERPAMLEQLPENMTGLTALDAGCAAGWYTEQLLNRGASVTAIDLSAEMIAATRRRREKLRTPHDPSAFSHHPR</sequence>
<keyword evidence="3" id="KW-0808">Transferase</keyword>
<evidence type="ECO:0000313" key="4">
    <source>
        <dbReference type="Proteomes" id="UP000269573"/>
    </source>
</evidence>
<evidence type="ECO:0000313" key="3">
    <source>
        <dbReference type="EMBL" id="RNB83941.1"/>
    </source>
</evidence>
<dbReference type="RefSeq" id="WP_122924437.1">
    <property type="nucleotide sequence ID" value="NZ_RHHU01000010.1"/>
</dbReference>
<dbReference type="EMBL" id="RHHU01000010">
    <property type="protein sequence ID" value="RNB83941.1"/>
    <property type="molecule type" value="Genomic_DNA"/>
</dbReference>
<proteinExistence type="predicted"/>
<feature type="domain" description="Methyltransferase" evidence="2">
    <location>
        <begin position="49"/>
        <end position="88"/>
    </location>
</feature>
<dbReference type="Gene3D" id="3.40.50.150">
    <property type="entry name" value="Vaccinia Virus protein VP39"/>
    <property type="match status" value="1"/>
</dbReference>
<protein>
    <submittedName>
        <fullName evidence="3">Methyltransferase domain-containing protein</fullName>
    </submittedName>
</protein>
<keyword evidence="4" id="KW-1185">Reference proteome</keyword>
<dbReference type="GO" id="GO:0032259">
    <property type="term" value="P:methylation"/>
    <property type="evidence" value="ECO:0007669"/>
    <property type="project" value="UniProtKB-KW"/>
</dbReference>